<feature type="compositionally biased region" description="Basic and acidic residues" evidence="1">
    <location>
        <begin position="71"/>
        <end position="86"/>
    </location>
</feature>
<gene>
    <name evidence="2" type="ORF">F3J37_01555</name>
</gene>
<name>A0ABX0RN97_9GAMM</name>
<evidence type="ECO:0000313" key="3">
    <source>
        <dbReference type="Proteomes" id="UP001515780"/>
    </source>
</evidence>
<sequence length="177" mass="19995">MKPVIKHPATHKPVTTTPTKSPEPIRRSSSAQTKSSKNTPSKKDAHDFKRLMTDPNDRMAEFEALNFHFADLAEEKASEPEAEQHSPNHPFTELTPDLMWGIQEHETLPAEFSMWFRQSGDVTARLTPGDSGETMVTLGFQEAVLPKMIGIEKEAERLLSKRMGKAIRLKFKRIDAL</sequence>
<keyword evidence="3" id="KW-1185">Reference proteome</keyword>
<comment type="caution">
    <text evidence="2">The sequence shown here is derived from an EMBL/GenBank/DDBJ whole genome shotgun (WGS) entry which is preliminary data.</text>
</comment>
<protein>
    <submittedName>
        <fullName evidence="2">Uncharacterized protein</fullName>
    </submittedName>
</protein>
<reference evidence="2 3" key="1">
    <citation type="journal article" date="2019" name="bioRxiv">
        <title>Bacteria contribute to plant secondary compound degradation in a generalist herbivore system.</title>
        <authorList>
            <person name="Francoeur C.B."/>
            <person name="Khadempour L."/>
            <person name="Moreira-Soto R.D."/>
            <person name="Gotting K."/>
            <person name="Book A.J."/>
            <person name="Pinto-Tomas A.A."/>
            <person name="Keefover-Ring K."/>
            <person name="Currie C.R."/>
        </authorList>
    </citation>
    <scope>NUCLEOTIDE SEQUENCE [LARGE SCALE GENOMIC DNA]</scope>
    <source>
        <strain evidence="2">Al-1710</strain>
    </source>
</reference>
<feature type="compositionally biased region" description="Polar residues" evidence="1">
    <location>
        <begin position="27"/>
        <end position="39"/>
    </location>
</feature>
<dbReference type="EMBL" id="VWXC01000001">
    <property type="protein sequence ID" value="NIG17364.1"/>
    <property type="molecule type" value="Genomic_DNA"/>
</dbReference>
<evidence type="ECO:0000313" key="2">
    <source>
        <dbReference type="EMBL" id="NIG17364.1"/>
    </source>
</evidence>
<evidence type="ECO:0000256" key="1">
    <source>
        <dbReference type="SAM" id="MobiDB-lite"/>
    </source>
</evidence>
<feature type="region of interest" description="Disordered" evidence="1">
    <location>
        <begin position="71"/>
        <end position="91"/>
    </location>
</feature>
<feature type="compositionally biased region" description="Basic and acidic residues" evidence="1">
    <location>
        <begin position="41"/>
        <end position="51"/>
    </location>
</feature>
<organism evidence="2 3">
    <name type="scientific">Candidatus Pantoea communis</name>
    <dbReference type="NCBI Taxonomy" id="2608354"/>
    <lineage>
        <taxon>Bacteria</taxon>
        <taxon>Pseudomonadati</taxon>
        <taxon>Pseudomonadota</taxon>
        <taxon>Gammaproteobacteria</taxon>
        <taxon>Enterobacterales</taxon>
        <taxon>Erwiniaceae</taxon>
        <taxon>Pantoea</taxon>
    </lineage>
</organism>
<feature type="region of interest" description="Disordered" evidence="1">
    <location>
        <begin position="1"/>
        <end position="51"/>
    </location>
</feature>
<proteinExistence type="predicted"/>
<dbReference type="RefSeq" id="WP_166718801.1">
    <property type="nucleotide sequence ID" value="NZ_VWXC01000001.1"/>
</dbReference>
<accession>A0ABX0RN97</accession>
<feature type="compositionally biased region" description="Basic residues" evidence="1">
    <location>
        <begin position="1"/>
        <end position="10"/>
    </location>
</feature>
<dbReference type="Proteomes" id="UP001515780">
    <property type="component" value="Unassembled WGS sequence"/>
</dbReference>